<dbReference type="Gene3D" id="1.10.3470.10">
    <property type="entry name" value="ABC transporter involved in vitamin B12 uptake, BtuC"/>
    <property type="match status" value="1"/>
</dbReference>
<keyword evidence="7 8" id="KW-0472">Membrane</keyword>
<proteinExistence type="inferred from homology"/>
<dbReference type="AlphaFoldDB" id="A0A841PV97"/>
<feature type="transmembrane region" description="Helical" evidence="8">
    <location>
        <begin position="205"/>
        <end position="230"/>
    </location>
</feature>
<feature type="transmembrane region" description="Helical" evidence="8">
    <location>
        <begin position="15"/>
        <end position="41"/>
    </location>
</feature>
<feature type="transmembrane region" description="Helical" evidence="8">
    <location>
        <begin position="67"/>
        <end position="87"/>
    </location>
</feature>
<organism evidence="9 10">
    <name type="scientific">Salirhabdus euzebyi</name>
    <dbReference type="NCBI Taxonomy" id="394506"/>
    <lineage>
        <taxon>Bacteria</taxon>
        <taxon>Bacillati</taxon>
        <taxon>Bacillota</taxon>
        <taxon>Bacilli</taxon>
        <taxon>Bacillales</taxon>
        <taxon>Bacillaceae</taxon>
        <taxon>Salirhabdus</taxon>
    </lineage>
</organism>
<keyword evidence="3" id="KW-0813">Transport</keyword>
<evidence type="ECO:0000256" key="2">
    <source>
        <dbReference type="ARBA" id="ARBA00007935"/>
    </source>
</evidence>
<accession>A0A841PV97</accession>
<feature type="transmembrane region" description="Helical" evidence="8">
    <location>
        <begin position="99"/>
        <end position="119"/>
    </location>
</feature>
<evidence type="ECO:0000256" key="1">
    <source>
        <dbReference type="ARBA" id="ARBA00004651"/>
    </source>
</evidence>
<dbReference type="InterPro" id="IPR037294">
    <property type="entry name" value="ABC_BtuC-like"/>
</dbReference>
<feature type="transmembrane region" description="Helical" evidence="8">
    <location>
        <begin position="162"/>
        <end position="182"/>
    </location>
</feature>
<evidence type="ECO:0000256" key="6">
    <source>
        <dbReference type="ARBA" id="ARBA00022989"/>
    </source>
</evidence>
<keyword evidence="6 8" id="KW-1133">Transmembrane helix</keyword>
<evidence type="ECO:0000256" key="3">
    <source>
        <dbReference type="ARBA" id="ARBA00022448"/>
    </source>
</evidence>
<dbReference type="GO" id="GO:0022857">
    <property type="term" value="F:transmembrane transporter activity"/>
    <property type="evidence" value="ECO:0007669"/>
    <property type="project" value="InterPro"/>
</dbReference>
<comment type="caution">
    <text evidence="9">The sequence shown here is derived from an EMBL/GenBank/DDBJ whole genome shotgun (WGS) entry which is preliminary data.</text>
</comment>
<reference evidence="9 10" key="1">
    <citation type="submission" date="2020-08" db="EMBL/GenBank/DDBJ databases">
        <title>Genomic Encyclopedia of Type Strains, Phase IV (KMG-IV): sequencing the most valuable type-strain genomes for metagenomic binning, comparative biology and taxonomic classification.</title>
        <authorList>
            <person name="Goeker M."/>
        </authorList>
    </citation>
    <scope>NUCLEOTIDE SEQUENCE [LARGE SCALE GENOMIC DNA]</scope>
    <source>
        <strain evidence="9 10">DSM 19612</strain>
    </source>
</reference>
<gene>
    <name evidence="9" type="ORF">HNQ94_000065</name>
</gene>
<dbReference type="FunFam" id="1.10.3470.10:FF:000001">
    <property type="entry name" value="Vitamin B12 ABC transporter permease BtuC"/>
    <property type="match status" value="1"/>
</dbReference>
<dbReference type="GO" id="GO:0005886">
    <property type="term" value="C:plasma membrane"/>
    <property type="evidence" value="ECO:0007669"/>
    <property type="project" value="UniProtKB-SubCell"/>
</dbReference>
<evidence type="ECO:0000256" key="4">
    <source>
        <dbReference type="ARBA" id="ARBA00022475"/>
    </source>
</evidence>
<feature type="transmembrane region" description="Helical" evidence="8">
    <location>
        <begin position="131"/>
        <end position="150"/>
    </location>
</feature>
<feature type="transmembrane region" description="Helical" evidence="8">
    <location>
        <begin position="292"/>
        <end position="311"/>
    </location>
</feature>
<dbReference type="EMBL" id="JACHGH010000001">
    <property type="protein sequence ID" value="MBB6451644.1"/>
    <property type="molecule type" value="Genomic_DNA"/>
</dbReference>
<dbReference type="Proteomes" id="UP000581688">
    <property type="component" value="Unassembled WGS sequence"/>
</dbReference>
<evidence type="ECO:0000313" key="9">
    <source>
        <dbReference type="EMBL" id="MBB6451644.1"/>
    </source>
</evidence>
<evidence type="ECO:0000313" key="10">
    <source>
        <dbReference type="Proteomes" id="UP000581688"/>
    </source>
</evidence>
<dbReference type="PANTHER" id="PTHR30472">
    <property type="entry name" value="FERRIC ENTEROBACTIN TRANSPORT SYSTEM PERMEASE PROTEIN"/>
    <property type="match status" value="1"/>
</dbReference>
<protein>
    <submittedName>
        <fullName evidence="9">Iron complex transport system permease protein</fullName>
    </submittedName>
</protein>
<keyword evidence="10" id="KW-1185">Reference proteome</keyword>
<evidence type="ECO:0000256" key="8">
    <source>
        <dbReference type="SAM" id="Phobius"/>
    </source>
</evidence>
<keyword evidence="5 8" id="KW-0812">Transmembrane</keyword>
<dbReference type="InterPro" id="IPR000522">
    <property type="entry name" value="ABC_transptr_permease_BtuC"/>
</dbReference>
<dbReference type="GO" id="GO:0033214">
    <property type="term" value="P:siderophore-iron import into cell"/>
    <property type="evidence" value="ECO:0007669"/>
    <property type="project" value="TreeGrafter"/>
</dbReference>
<dbReference type="CDD" id="cd06550">
    <property type="entry name" value="TM_ABC_iron-siderophores_like"/>
    <property type="match status" value="1"/>
</dbReference>
<comment type="subcellular location">
    <subcellularLocation>
        <location evidence="1">Cell membrane</location>
        <topology evidence="1">Multi-pass membrane protein</topology>
    </subcellularLocation>
</comment>
<dbReference type="PANTHER" id="PTHR30472:SF64">
    <property type="entry name" value="IRON(3+)-HYDROXAMATE IMPORT SYSTEM PERMEASE PROTEIN FHUG"/>
    <property type="match status" value="1"/>
</dbReference>
<dbReference type="Pfam" id="PF01032">
    <property type="entry name" value="FecCD"/>
    <property type="match status" value="1"/>
</dbReference>
<keyword evidence="4" id="KW-1003">Cell membrane</keyword>
<feature type="transmembrane region" description="Helical" evidence="8">
    <location>
        <begin position="323"/>
        <end position="340"/>
    </location>
</feature>
<sequence>MKPLKELGAKHTKKAWLVGIILFLAIIGTILVNLNLGVISIPPLEVVKTFLGLGDEYNSMVLFHFRLPRIVIALLIGAAMAISGAILQSITNNELADPGIIGINAGAGFAVVLYIYLFQNSMAEVSSISTFLLPLTALTGAMVAAILIYLISWKKGISPIRLILVGIGINSAFAALIIMFQLRMDPNDFTRATVWLSGNIAGADWTYVLALLPWVLILVPLAISLSNMLNTLQLGDDVAKSLGARVERNRLGLLFIAVALAGASVSVGGGIAFVGLVTPHLAKKIVGPVHELFLPITALMGALLLLLSDTIGRNILSPSEIPVGLIVSLVGGSYFVYLLMKS</sequence>
<evidence type="ECO:0000256" key="5">
    <source>
        <dbReference type="ARBA" id="ARBA00022692"/>
    </source>
</evidence>
<comment type="similarity">
    <text evidence="2">Belongs to the binding-protein-dependent transport system permease family. FecCD subfamily.</text>
</comment>
<name>A0A841PV97_9BACI</name>
<dbReference type="SUPFAM" id="SSF81345">
    <property type="entry name" value="ABC transporter involved in vitamin B12 uptake, BtuC"/>
    <property type="match status" value="1"/>
</dbReference>
<dbReference type="RefSeq" id="WP_174496270.1">
    <property type="nucleotide sequence ID" value="NZ_CADDWK010000007.1"/>
</dbReference>
<evidence type="ECO:0000256" key="7">
    <source>
        <dbReference type="ARBA" id="ARBA00023136"/>
    </source>
</evidence>
<feature type="transmembrane region" description="Helical" evidence="8">
    <location>
        <begin position="251"/>
        <end position="277"/>
    </location>
</feature>